<protein>
    <submittedName>
        <fullName evidence="9">Complement factor H isoform X1</fullName>
    </submittedName>
</protein>
<feature type="domain" description="Sushi" evidence="7">
    <location>
        <begin position="750"/>
        <end position="804"/>
    </location>
</feature>
<name>A0ABM2WRL1_MESAU</name>
<feature type="disulfide bond" evidence="4">
    <location>
        <begin position="1116"/>
        <end position="1159"/>
    </location>
</feature>
<feature type="domain" description="Sushi" evidence="7">
    <location>
        <begin position="688"/>
        <end position="745"/>
    </location>
</feature>
<dbReference type="InterPro" id="IPR051503">
    <property type="entry name" value="ComplSys_Reg/VirEntry_Med"/>
</dbReference>
<feature type="domain" description="Sushi" evidence="7">
    <location>
        <begin position="208"/>
        <end position="264"/>
    </location>
</feature>
<dbReference type="InterPro" id="IPR035976">
    <property type="entry name" value="Sushi/SCR/CCP_sf"/>
</dbReference>
<feature type="domain" description="Sushi" evidence="7">
    <location>
        <begin position="627"/>
        <end position="685"/>
    </location>
</feature>
<feature type="domain" description="Sushi" evidence="7">
    <location>
        <begin position="1114"/>
        <end position="1172"/>
    </location>
</feature>
<evidence type="ECO:0000256" key="2">
    <source>
        <dbReference type="ARBA" id="ARBA00022729"/>
    </source>
</evidence>
<evidence type="ECO:0000256" key="5">
    <source>
        <dbReference type="SAM" id="MobiDB-lite"/>
    </source>
</evidence>
<feature type="disulfide bond" evidence="4">
    <location>
        <begin position="114"/>
        <end position="141"/>
    </location>
</feature>
<sequence>MRLSARIIWLILWTVCVAEDCKGPPPKQNTEILSGSWPDQTYPEGTQALYKCRPGYRTLGTIVKVCRRGEWVASNPSRICRKRPCGHPGDTPFGSFSLAVGTGFEFGAKVVYTCNEGYQLLGEIDYRECDADGWTNDVPLCEVVKCLPVTEPENGRIVRGATEPDQEYYFGQVIRFDCNAGFKIEGQKEMHCLENGLWSNEKPRCVGISCTPPVVENGQAVSKKLVYKENERYQYQCDRGFVYRERGDAICTASGWSPQPSCEEMTCKPPYIPNGVYSPQRIKHRADDEIRYECKNGFYPATQGTVAKCTSTGWIPVPRCSLKPCDFPQIKNGHLHYEESRRPYFPVPIGKQFSYYCDSGFVLPSGYSWDYMKCTIDGWEPAVPCLRQCVFYYVENGESPYWQRTYVQNQSVKVKCHSGYSLPNGQDTITCTENDWSPQPKCIRVKTCSKSDIEIENGFLSESDYTYALNKKTQFKCKPGYITPDGETSGSITCLQNGWSAQPSCTKSCDRPVFENAATKNNSTWFKLNDKIYYECYVGYENKHKRTKGFITCNADGWSDLPSCYERECSIPLIEPYLNVDPKKEKYKVGDILKFSCRPRHRVGPDSVQCYHFGWSPTFPTCKDQVGSCDQPPELHNGEAKGTKKEEYGHGEVVEYDCKPKFLLKGPSRIQCVDGNWTTLPICVEEERTCGDIPKLEHGFVQFSVSPYYHGDSVEFSCIENFTMIGHGSVKCISGRWTQLPQCIATEQLERCKPPRLTAAEVIQPNKIYFNHNVNMSYKCRGKQQHDHSICINGRWDPEPTCTRIEKESCPPPPQIPNAQVMETTVKYWEGEKVSVLCQDNYLIQNREEMVCRDGRWQSLPRCIAKMPCSQPPEIDHGSVKLPRSSEDRRRTLESRSYEHGTTLNYACDDGFRMAEDHGVTCHMGKWSNPPHCVGLPCGPPPSIDHGIVSHELDSYQHGEEVTYNCSEGFGIDGPGFIKCMGGKWPKPPDCKRTDCNYLPRFENAILTEKQKYSYKSGEQLTFRCAPSYQMEGSSIVTCVNRTWIGEPVCKDTSCGDPPHVENATIITRPMAKYPTNERVEYECNKSFELFGEKEVMCQNGIWTEPPKCKDSTGKCGPPPPIENGDITSFPLLVYPPSSSVEYQCQAYYLLKGDKKITCRNGQWSEPPICLHACVIPEETMEKYNIILKWRENQKLYSQSGEDVEFTCKPGYRKGKRTPPFRTKCIDGHINYPFCTK</sequence>
<evidence type="ECO:0000256" key="4">
    <source>
        <dbReference type="PROSITE-ProRule" id="PRU00302"/>
    </source>
</evidence>
<evidence type="ECO:0000256" key="6">
    <source>
        <dbReference type="SAM" id="SignalP"/>
    </source>
</evidence>
<proteinExistence type="predicted"/>
<evidence type="ECO:0000313" key="9">
    <source>
        <dbReference type="RefSeq" id="XP_040593386.1"/>
    </source>
</evidence>
<evidence type="ECO:0000256" key="1">
    <source>
        <dbReference type="ARBA" id="ARBA00022659"/>
    </source>
</evidence>
<dbReference type="InterPro" id="IPR000436">
    <property type="entry name" value="Sushi_SCR_CCP_dom"/>
</dbReference>
<feature type="disulfide bond" evidence="4">
    <location>
        <begin position="178"/>
        <end position="205"/>
    </location>
</feature>
<dbReference type="SUPFAM" id="SSF57535">
    <property type="entry name" value="Complement control module/SCR domain"/>
    <property type="match status" value="19"/>
</dbReference>
<feature type="domain" description="Sushi" evidence="7">
    <location>
        <begin position="567"/>
        <end position="624"/>
    </location>
</feature>
<feature type="signal peptide" evidence="6">
    <location>
        <begin position="1"/>
        <end position="18"/>
    </location>
</feature>
<evidence type="ECO:0000313" key="8">
    <source>
        <dbReference type="Proteomes" id="UP000886700"/>
    </source>
</evidence>
<dbReference type="PROSITE" id="PS50923">
    <property type="entry name" value="SUSHI"/>
    <property type="match status" value="17"/>
</dbReference>
<feature type="domain" description="Sushi" evidence="7">
    <location>
        <begin position="994"/>
        <end position="1052"/>
    </location>
</feature>
<dbReference type="Gene3D" id="2.10.70.10">
    <property type="entry name" value="Complement Module, domain 1"/>
    <property type="match status" value="20"/>
</dbReference>
<feature type="domain" description="Sushi" evidence="7">
    <location>
        <begin position="446"/>
        <end position="507"/>
    </location>
</feature>
<feature type="disulfide bond" evidence="4">
    <location>
        <begin position="1055"/>
        <end position="1098"/>
    </location>
</feature>
<feature type="chain" id="PRO_5045784865" evidence="6">
    <location>
        <begin position="19"/>
        <end position="1237"/>
    </location>
</feature>
<feature type="disulfide bond" evidence="4">
    <location>
        <begin position="629"/>
        <end position="672"/>
    </location>
</feature>
<dbReference type="PANTHER" id="PTHR45785:SF7">
    <property type="entry name" value="COMPLEMENT FACTOR H"/>
    <property type="match status" value="1"/>
</dbReference>
<feature type="domain" description="Sushi" evidence="7">
    <location>
        <begin position="936"/>
        <end position="993"/>
    </location>
</feature>
<feature type="domain" description="Sushi" evidence="7">
    <location>
        <begin position="19"/>
        <end position="82"/>
    </location>
</feature>
<feature type="domain" description="Sushi" evidence="7">
    <location>
        <begin position="1053"/>
        <end position="1111"/>
    </location>
</feature>
<evidence type="ECO:0000256" key="3">
    <source>
        <dbReference type="ARBA" id="ARBA00023157"/>
    </source>
</evidence>
<keyword evidence="2 6" id="KW-0732">Signal</keyword>
<dbReference type="Pfam" id="PF00084">
    <property type="entry name" value="Sushi"/>
    <property type="match status" value="17"/>
</dbReference>
<organism evidence="8 9">
    <name type="scientific">Mesocricetus auratus</name>
    <name type="common">Golden hamster</name>
    <dbReference type="NCBI Taxonomy" id="10036"/>
    <lineage>
        <taxon>Eukaryota</taxon>
        <taxon>Metazoa</taxon>
        <taxon>Chordata</taxon>
        <taxon>Craniata</taxon>
        <taxon>Vertebrata</taxon>
        <taxon>Euteleostomi</taxon>
        <taxon>Mammalia</taxon>
        <taxon>Eutheria</taxon>
        <taxon>Euarchontoglires</taxon>
        <taxon>Glires</taxon>
        <taxon>Rodentia</taxon>
        <taxon>Myomorpha</taxon>
        <taxon>Muroidea</taxon>
        <taxon>Cricetidae</taxon>
        <taxon>Cricetinae</taxon>
        <taxon>Mesocricetus</taxon>
    </lineage>
</organism>
<comment type="caution">
    <text evidence="4">Lacks conserved residue(s) required for the propagation of feature annotation.</text>
</comment>
<evidence type="ECO:0000259" key="7">
    <source>
        <dbReference type="PROSITE" id="PS50923"/>
    </source>
</evidence>
<feature type="domain" description="Sushi" evidence="7">
    <location>
        <begin position="83"/>
        <end position="143"/>
    </location>
</feature>
<accession>A0ABM2WRL1</accession>
<feature type="disulfide bond" evidence="4">
    <location>
        <begin position="996"/>
        <end position="1039"/>
    </location>
</feature>
<feature type="domain" description="Sushi" evidence="7">
    <location>
        <begin position="265"/>
        <end position="322"/>
    </location>
</feature>
<dbReference type="RefSeq" id="XP_040593386.1">
    <property type="nucleotide sequence ID" value="XM_040737452.1"/>
</dbReference>
<feature type="domain" description="Sushi" evidence="7">
    <location>
        <begin position="808"/>
        <end position="865"/>
    </location>
</feature>
<dbReference type="Proteomes" id="UP000886700">
    <property type="component" value="Unplaced"/>
</dbReference>
<dbReference type="PANTHER" id="PTHR45785">
    <property type="entry name" value="COMPLEMENT FACTOR H-RELATED"/>
    <property type="match status" value="1"/>
</dbReference>
<reference evidence="9" key="1">
    <citation type="submission" date="2025-08" db="UniProtKB">
        <authorList>
            <consortium name="RefSeq"/>
        </authorList>
    </citation>
    <scope>IDENTIFICATION</scope>
    <source>
        <tissue evidence="9">Liver</tissue>
    </source>
</reference>
<gene>
    <name evidence="9" type="primary">Cfh</name>
</gene>
<dbReference type="SMART" id="SM00032">
    <property type="entry name" value="CCP"/>
    <property type="match status" value="20"/>
</dbReference>
<keyword evidence="3 4" id="KW-1015">Disulfide bond</keyword>
<feature type="domain" description="Sushi" evidence="7">
    <location>
        <begin position="867"/>
        <end position="935"/>
    </location>
</feature>
<feature type="domain" description="Sushi" evidence="7">
    <location>
        <begin position="144"/>
        <end position="207"/>
    </location>
</feature>
<feature type="domain" description="Sushi" evidence="7">
    <location>
        <begin position="387"/>
        <end position="444"/>
    </location>
</feature>
<dbReference type="CDD" id="cd00033">
    <property type="entry name" value="CCP"/>
    <property type="match status" value="15"/>
</dbReference>
<keyword evidence="8" id="KW-1185">Reference proteome</keyword>
<dbReference type="GeneID" id="106021413"/>
<keyword evidence="1 4" id="KW-0768">Sushi</keyword>
<feature type="region of interest" description="Disordered" evidence="5">
    <location>
        <begin position="874"/>
        <end position="895"/>
    </location>
</feature>